<evidence type="ECO:0000313" key="1">
    <source>
        <dbReference type="EMBL" id="CAG8557516.1"/>
    </source>
</evidence>
<dbReference type="AlphaFoldDB" id="A0A9N9B9V8"/>
<sequence length="135" mass="15791">WQITFQEVLAQDVYNTEPQTPRRRVRNVNYYTCAQIESMKKQKCKQVSNPIQESNVQQQNTLVPEQTSFSANPLKRLHRTTSEIERTILSRLLELGDTISNNKIQEAVSDLNTVSSDWTDKKVRQYLINHKNKKV</sequence>
<keyword evidence="2" id="KW-1185">Reference proteome</keyword>
<comment type="caution">
    <text evidence="1">The sequence shown here is derived from an EMBL/GenBank/DDBJ whole genome shotgun (WGS) entry which is preliminary data.</text>
</comment>
<protein>
    <submittedName>
        <fullName evidence="1">13746_t:CDS:1</fullName>
    </submittedName>
</protein>
<accession>A0A9N9B9V8</accession>
<dbReference type="EMBL" id="CAJVPZ010005155">
    <property type="protein sequence ID" value="CAG8557516.1"/>
    <property type="molecule type" value="Genomic_DNA"/>
</dbReference>
<reference evidence="1" key="1">
    <citation type="submission" date="2021-06" db="EMBL/GenBank/DDBJ databases">
        <authorList>
            <person name="Kallberg Y."/>
            <person name="Tangrot J."/>
            <person name="Rosling A."/>
        </authorList>
    </citation>
    <scope>NUCLEOTIDE SEQUENCE</scope>
    <source>
        <strain evidence="1">IN212</strain>
    </source>
</reference>
<proteinExistence type="predicted"/>
<gene>
    <name evidence="1" type="ORF">RFULGI_LOCUS4918</name>
</gene>
<dbReference type="Proteomes" id="UP000789396">
    <property type="component" value="Unassembled WGS sequence"/>
</dbReference>
<evidence type="ECO:0000313" key="2">
    <source>
        <dbReference type="Proteomes" id="UP000789396"/>
    </source>
</evidence>
<organism evidence="1 2">
    <name type="scientific">Racocetra fulgida</name>
    <dbReference type="NCBI Taxonomy" id="60492"/>
    <lineage>
        <taxon>Eukaryota</taxon>
        <taxon>Fungi</taxon>
        <taxon>Fungi incertae sedis</taxon>
        <taxon>Mucoromycota</taxon>
        <taxon>Glomeromycotina</taxon>
        <taxon>Glomeromycetes</taxon>
        <taxon>Diversisporales</taxon>
        <taxon>Gigasporaceae</taxon>
        <taxon>Racocetra</taxon>
    </lineage>
</organism>
<feature type="non-terminal residue" evidence="1">
    <location>
        <position position="1"/>
    </location>
</feature>
<name>A0A9N9B9V8_9GLOM</name>